<feature type="transmembrane region" description="Helical" evidence="6">
    <location>
        <begin position="46"/>
        <end position="67"/>
    </location>
</feature>
<gene>
    <name evidence="8" type="ORF">COS30_01115</name>
</gene>
<dbReference type="AlphaFoldDB" id="A0A2M7D6H4"/>
<comment type="subcellular location">
    <subcellularLocation>
        <location evidence="1">Cell membrane</location>
        <topology evidence="1">Multi-pass membrane protein</topology>
    </subcellularLocation>
</comment>
<evidence type="ECO:0000256" key="3">
    <source>
        <dbReference type="ARBA" id="ARBA00022692"/>
    </source>
</evidence>
<feature type="domain" description="VTT" evidence="7">
    <location>
        <begin position="29"/>
        <end position="151"/>
    </location>
</feature>
<evidence type="ECO:0000256" key="5">
    <source>
        <dbReference type="ARBA" id="ARBA00023136"/>
    </source>
</evidence>
<evidence type="ECO:0000256" key="2">
    <source>
        <dbReference type="ARBA" id="ARBA00022475"/>
    </source>
</evidence>
<keyword evidence="4 6" id="KW-1133">Transmembrane helix</keyword>
<accession>A0A2M7D6H4</accession>
<keyword evidence="5 6" id="KW-0472">Membrane</keyword>
<evidence type="ECO:0000256" key="4">
    <source>
        <dbReference type="ARBA" id="ARBA00022989"/>
    </source>
</evidence>
<dbReference type="InterPro" id="IPR032816">
    <property type="entry name" value="VTT_dom"/>
</dbReference>
<dbReference type="EMBL" id="PEUE01000029">
    <property type="protein sequence ID" value="PIV38615.1"/>
    <property type="molecule type" value="Genomic_DNA"/>
</dbReference>
<feature type="transmembrane region" description="Helical" evidence="6">
    <location>
        <begin position="20"/>
        <end position="39"/>
    </location>
</feature>
<evidence type="ECO:0000256" key="6">
    <source>
        <dbReference type="SAM" id="Phobius"/>
    </source>
</evidence>
<evidence type="ECO:0000259" key="7">
    <source>
        <dbReference type="Pfam" id="PF09335"/>
    </source>
</evidence>
<dbReference type="Pfam" id="PF09335">
    <property type="entry name" value="VTT_dom"/>
    <property type="match status" value="1"/>
</dbReference>
<feature type="transmembrane region" description="Helical" evidence="6">
    <location>
        <begin position="168"/>
        <end position="187"/>
    </location>
</feature>
<sequence length="198" mass="21970">MPISLDQVLLWLAHYKYWALFPLAVIEGPIITVIAGFFTSLGYLNFLVVYLVIVAGDLAGDIVHYAVGRWGGRHFVNRWGKYVGLGSNEMGSLEGQFAKRGDKLLFIGKMTHGVGGAFLIAAGVIKMPFAKFFYSNMLATFVKSALLLIIGFYFGYALSTISSILQKIALLSIGIGALLLLIYFFYFRKKTRRLPKPV</sequence>
<keyword evidence="3 6" id="KW-0812">Transmembrane</keyword>
<keyword evidence="2" id="KW-1003">Cell membrane</keyword>
<dbReference type="PANTHER" id="PTHR42709:SF6">
    <property type="entry name" value="UNDECAPRENYL PHOSPHATE TRANSPORTER A"/>
    <property type="match status" value="1"/>
</dbReference>
<dbReference type="InterPro" id="IPR051311">
    <property type="entry name" value="DedA_domain"/>
</dbReference>
<feature type="transmembrane region" description="Helical" evidence="6">
    <location>
        <begin position="104"/>
        <end position="125"/>
    </location>
</feature>
<reference evidence="9" key="1">
    <citation type="submission" date="2017-09" db="EMBL/GenBank/DDBJ databases">
        <title>Depth-based differentiation of microbial function through sediment-hosted aquifers and enrichment of novel symbionts in the deep terrestrial subsurface.</title>
        <authorList>
            <person name="Probst A.J."/>
            <person name="Ladd B."/>
            <person name="Jarett J.K."/>
            <person name="Geller-Mcgrath D.E."/>
            <person name="Sieber C.M.K."/>
            <person name="Emerson J.B."/>
            <person name="Anantharaman K."/>
            <person name="Thomas B.C."/>
            <person name="Malmstrom R."/>
            <person name="Stieglmeier M."/>
            <person name="Klingl A."/>
            <person name="Woyke T."/>
            <person name="Ryan C.M."/>
            <person name="Banfield J.F."/>
        </authorList>
    </citation>
    <scope>NUCLEOTIDE SEQUENCE [LARGE SCALE GENOMIC DNA]</scope>
</reference>
<proteinExistence type="predicted"/>
<dbReference type="PANTHER" id="PTHR42709">
    <property type="entry name" value="ALKALINE PHOSPHATASE LIKE PROTEIN"/>
    <property type="match status" value="1"/>
</dbReference>
<comment type="caution">
    <text evidence="8">The sequence shown here is derived from an EMBL/GenBank/DDBJ whole genome shotgun (WGS) entry which is preliminary data.</text>
</comment>
<dbReference type="Proteomes" id="UP000229247">
    <property type="component" value="Unassembled WGS sequence"/>
</dbReference>
<organism evidence="8 9">
    <name type="scientific">Candidatus Portnoybacteria bacterium CG02_land_8_20_14_3_00_45_8</name>
    <dbReference type="NCBI Taxonomy" id="1974807"/>
    <lineage>
        <taxon>Bacteria</taxon>
        <taxon>Candidatus Portnoyibacteriota</taxon>
    </lineage>
</organism>
<evidence type="ECO:0000313" key="8">
    <source>
        <dbReference type="EMBL" id="PIV38615.1"/>
    </source>
</evidence>
<protein>
    <recommendedName>
        <fullName evidence="7">VTT domain-containing protein</fullName>
    </recommendedName>
</protein>
<evidence type="ECO:0000256" key="1">
    <source>
        <dbReference type="ARBA" id="ARBA00004651"/>
    </source>
</evidence>
<name>A0A2M7D6H4_9BACT</name>
<feature type="transmembrane region" description="Helical" evidence="6">
    <location>
        <begin position="137"/>
        <end position="156"/>
    </location>
</feature>
<evidence type="ECO:0000313" key="9">
    <source>
        <dbReference type="Proteomes" id="UP000229247"/>
    </source>
</evidence>
<dbReference type="GO" id="GO:0005886">
    <property type="term" value="C:plasma membrane"/>
    <property type="evidence" value="ECO:0007669"/>
    <property type="project" value="UniProtKB-SubCell"/>
</dbReference>